<dbReference type="Proteomes" id="UP001164803">
    <property type="component" value="Chromosome"/>
</dbReference>
<name>A0ABY6YZT3_9BACL</name>
<reference evidence="1" key="1">
    <citation type="submission" date="2022-08" db="EMBL/GenBank/DDBJ databases">
        <title>Alicyclobacillus dauci DSM2870, complete genome.</title>
        <authorList>
            <person name="Wang Q."/>
            <person name="Cai R."/>
            <person name="Wang Z."/>
        </authorList>
    </citation>
    <scope>NUCLEOTIDE SEQUENCE</scope>
    <source>
        <strain evidence="1">DSM 28700</strain>
    </source>
</reference>
<gene>
    <name evidence="1" type="ORF">NZD86_18115</name>
</gene>
<evidence type="ECO:0008006" key="3">
    <source>
        <dbReference type="Google" id="ProtNLM"/>
    </source>
</evidence>
<proteinExistence type="predicted"/>
<protein>
    <recommendedName>
        <fullName evidence="3">Methyl-accepting chemotaxis protein</fullName>
    </recommendedName>
</protein>
<evidence type="ECO:0000313" key="2">
    <source>
        <dbReference type="Proteomes" id="UP001164803"/>
    </source>
</evidence>
<evidence type="ECO:0000313" key="1">
    <source>
        <dbReference type="EMBL" id="WAH36143.1"/>
    </source>
</evidence>
<organism evidence="1 2">
    <name type="scientific">Alicyclobacillus dauci</name>
    <dbReference type="NCBI Taxonomy" id="1475485"/>
    <lineage>
        <taxon>Bacteria</taxon>
        <taxon>Bacillati</taxon>
        <taxon>Bacillota</taxon>
        <taxon>Bacilli</taxon>
        <taxon>Bacillales</taxon>
        <taxon>Alicyclobacillaceae</taxon>
        <taxon>Alicyclobacillus</taxon>
    </lineage>
</organism>
<sequence length="171" mass="17766">MKFTVLTVAKIGIPTLLLLLGINGLADVRLQKDMAGKSVKLAQQVAEAKSLSGQLQGGLTGLGDLQTTTQSMQSSLVRVQGAASNMASGLSTLATTVAGINQSVSQIGGGVGKSKTEVAAIEQSEERILATLEQLSQTNSDMVNHLGQMISDEQQIDSSLSQMNQKTALVP</sequence>
<dbReference type="EMBL" id="CP104064">
    <property type="protein sequence ID" value="WAH36143.1"/>
    <property type="molecule type" value="Genomic_DNA"/>
</dbReference>
<dbReference type="RefSeq" id="WP_268043452.1">
    <property type="nucleotide sequence ID" value="NZ_CP104064.1"/>
</dbReference>
<accession>A0ABY6YZT3</accession>
<keyword evidence="2" id="KW-1185">Reference proteome</keyword>